<dbReference type="GO" id="GO:0046464">
    <property type="term" value="P:acylglycerol catabolic process"/>
    <property type="evidence" value="ECO:0007669"/>
    <property type="project" value="TreeGrafter"/>
</dbReference>
<sequence length="233" mass="24680">MQLATHSWGAAGGPVALLVHGMMADHRTWSRVGVELAGRGYRVLAPDLPGHGRSPRAADPAGAGAYRLDAMARAVAGTCPGGADLAIGHSLGALVLERAVRGGLAVRRAVYSDPAWRTEPHDLSGARAYKHATREEIRAANPRWEDAAVDDEVRCLELWDPETLAVLRPPPGLPGSAPVPSLVLLADPSERVPPDGQERLRTRGFALRTVPGAGHSIHRDDFAGFMAALSGWI</sequence>
<dbReference type="InterPro" id="IPR000073">
    <property type="entry name" value="AB_hydrolase_1"/>
</dbReference>
<evidence type="ECO:0000313" key="2">
    <source>
        <dbReference type="EMBL" id="SEN80107.1"/>
    </source>
</evidence>
<dbReference type="RefSeq" id="WP_075016793.1">
    <property type="nucleotide sequence ID" value="NZ_FODD01000010.1"/>
</dbReference>
<keyword evidence="3" id="KW-1185">Reference proteome</keyword>
<organism evidence="2 3">
    <name type="scientific">Actinacidiphila rubida</name>
    <dbReference type="NCBI Taxonomy" id="310780"/>
    <lineage>
        <taxon>Bacteria</taxon>
        <taxon>Bacillati</taxon>
        <taxon>Actinomycetota</taxon>
        <taxon>Actinomycetes</taxon>
        <taxon>Kitasatosporales</taxon>
        <taxon>Streptomycetaceae</taxon>
        <taxon>Actinacidiphila</taxon>
    </lineage>
</organism>
<dbReference type="Proteomes" id="UP000181951">
    <property type="component" value="Unassembled WGS sequence"/>
</dbReference>
<evidence type="ECO:0000313" key="3">
    <source>
        <dbReference type="Proteomes" id="UP000181951"/>
    </source>
</evidence>
<dbReference type="Pfam" id="PF12697">
    <property type="entry name" value="Abhydrolase_6"/>
    <property type="match status" value="1"/>
</dbReference>
<dbReference type="Gene3D" id="3.40.50.1820">
    <property type="entry name" value="alpha/beta hydrolase"/>
    <property type="match status" value="1"/>
</dbReference>
<name>A0A1H8JIP9_9ACTN</name>
<proteinExistence type="predicted"/>
<dbReference type="GO" id="GO:0047372">
    <property type="term" value="F:monoacylglycerol lipase activity"/>
    <property type="evidence" value="ECO:0007669"/>
    <property type="project" value="TreeGrafter"/>
</dbReference>
<accession>A0A1H8JIP9</accession>
<dbReference type="PANTHER" id="PTHR43798">
    <property type="entry name" value="MONOACYLGLYCEROL LIPASE"/>
    <property type="match status" value="1"/>
</dbReference>
<keyword evidence="2" id="KW-0378">Hydrolase</keyword>
<protein>
    <submittedName>
        <fullName evidence="2">Alpha/beta hydrolase family protein</fullName>
    </submittedName>
</protein>
<dbReference type="STRING" id="310780.SAMN05216267_1010120"/>
<dbReference type="AlphaFoldDB" id="A0A1H8JIP9"/>
<reference evidence="2 3" key="1">
    <citation type="submission" date="2016-10" db="EMBL/GenBank/DDBJ databases">
        <authorList>
            <person name="de Groot N.N."/>
        </authorList>
    </citation>
    <scope>NUCLEOTIDE SEQUENCE [LARGE SCALE GENOMIC DNA]</scope>
    <source>
        <strain evidence="2 3">CGMCC 4.2026</strain>
    </source>
</reference>
<feature type="domain" description="AB hydrolase-1" evidence="1">
    <location>
        <begin position="17"/>
        <end position="224"/>
    </location>
</feature>
<dbReference type="SUPFAM" id="SSF53474">
    <property type="entry name" value="alpha/beta-Hydrolases"/>
    <property type="match status" value="1"/>
</dbReference>
<dbReference type="OrthoDB" id="8444301at2"/>
<dbReference type="GO" id="GO:0016020">
    <property type="term" value="C:membrane"/>
    <property type="evidence" value="ECO:0007669"/>
    <property type="project" value="TreeGrafter"/>
</dbReference>
<dbReference type="InterPro" id="IPR029058">
    <property type="entry name" value="AB_hydrolase_fold"/>
</dbReference>
<evidence type="ECO:0000259" key="1">
    <source>
        <dbReference type="Pfam" id="PF12697"/>
    </source>
</evidence>
<dbReference type="PANTHER" id="PTHR43798:SF33">
    <property type="entry name" value="HYDROLASE, PUTATIVE (AFU_ORTHOLOGUE AFUA_2G14860)-RELATED"/>
    <property type="match status" value="1"/>
</dbReference>
<dbReference type="InterPro" id="IPR050266">
    <property type="entry name" value="AB_hydrolase_sf"/>
</dbReference>
<gene>
    <name evidence="2" type="ORF">SAMN05216267_1010120</name>
</gene>
<dbReference type="EMBL" id="FODD01000010">
    <property type="protein sequence ID" value="SEN80107.1"/>
    <property type="molecule type" value="Genomic_DNA"/>
</dbReference>